<reference evidence="1" key="1">
    <citation type="journal article" date="2014" name="Front. Microbiol.">
        <title>High frequency of phylogenetically diverse reductive dehalogenase-homologous genes in deep subseafloor sedimentary metagenomes.</title>
        <authorList>
            <person name="Kawai M."/>
            <person name="Futagami T."/>
            <person name="Toyoda A."/>
            <person name="Takaki Y."/>
            <person name="Nishi S."/>
            <person name="Hori S."/>
            <person name="Arai W."/>
            <person name="Tsubouchi T."/>
            <person name="Morono Y."/>
            <person name="Uchiyama I."/>
            <person name="Ito T."/>
            <person name="Fujiyama A."/>
            <person name="Inagaki F."/>
            <person name="Takami H."/>
        </authorList>
    </citation>
    <scope>NUCLEOTIDE SEQUENCE</scope>
    <source>
        <strain evidence="1">Expedition CK06-06</strain>
    </source>
</reference>
<feature type="non-terminal residue" evidence="1">
    <location>
        <position position="85"/>
    </location>
</feature>
<evidence type="ECO:0000313" key="1">
    <source>
        <dbReference type="EMBL" id="GAI92683.1"/>
    </source>
</evidence>
<name>X1SI92_9ZZZZ</name>
<dbReference type="AlphaFoldDB" id="X1SI92"/>
<proteinExistence type="predicted"/>
<sequence length="85" mass="9528">MDELFEKFKRGEVPNVLELMAAISELSELWPTDGHPHSIFPHTSTHSLKNIGLLFLIYDLVGLFFQVNVSCRIEGIGPGIVFDLS</sequence>
<organism evidence="1">
    <name type="scientific">marine sediment metagenome</name>
    <dbReference type="NCBI Taxonomy" id="412755"/>
    <lineage>
        <taxon>unclassified sequences</taxon>
        <taxon>metagenomes</taxon>
        <taxon>ecological metagenomes</taxon>
    </lineage>
</organism>
<accession>X1SI92</accession>
<protein>
    <submittedName>
        <fullName evidence="1">Uncharacterized protein</fullName>
    </submittedName>
</protein>
<comment type="caution">
    <text evidence="1">The sequence shown here is derived from an EMBL/GenBank/DDBJ whole genome shotgun (WGS) entry which is preliminary data.</text>
</comment>
<gene>
    <name evidence="1" type="ORF">S12H4_28838</name>
</gene>
<dbReference type="EMBL" id="BARW01016575">
    <property type="protein sequence ID" value="GAI92683.1"/>
    <property type="molecule type" value="Genomic_DNA"/>
</dbReference>